<feature type="transmembrane region" description="Helical" evidence="2">
    <location>
        <begin position="12"/>
        <end position="30"/>
    </location>
</feature>
<protein>
    <submittedName>
        <fullName evidence="4">Acyltransferase</fullName>
    </submittedName>
</protein>
<dbReference type="EMBL" id="BLPG01000001">
    <property type="protein sequence ID" value="GFJ92970.1"/>
    <property type="molecule type" value="Genomic_DNA"/>
</dbReference>
<reference evidence="4 5" key="1">
    <citation type="submission" date="2020-03" db="EMBL/GenBank/DDBJ databases">
        <title>Whole genome shotgun sequence of Phytohabitans rumicis NBRC 108638.</title>
        <authorList>
            <person name="Komaki H."/>
            <person name="Tamura T."/>
        </authorList>
    </citation>
    <scope>NUCLEOTIDE SEQUENCE [LARGE SCALE GENOMIC DNA]</scope>
    <source>
        <strain evidence="4 5">NBRC 108638</strain>
    </source>
</reference>
<reference evidence="4 5" key="2">
    <citation type="submission" date="2020-03" db="EMBL/GenBank/DDBJ databases">
        <authorList>
            <person name="Ichikawa N."/>
            <person name="Kimura A."/>
            <person name="Kitahashi Y."/>
            <person name="Uohara A."/>
        </authorList>
    </citation>
    <scope>NUCLEOTIDE SEQUENCE [LARGE SCALE GENOMIC DNA]</scope>
    <source>
        <strain evidence="4 5">NBRC 108638</strain>
    </source>
</reference>
<proteinExistence type="predicted"/>
<dbReference type="Proteomes" id="UP000482960">
    <property type="component" value="Unassembled WGS sequence"/>
</dbReference>
<feature type="transmembrane region" description="Helical" evidence="2">
    <location>
        <begin position="193"/>
        <end position="211"/>
    </location>
</feature>
<keyword evidence="2" id="KW-1133">Transmembrane helix</keyword>
<feature type="transmembrane region" description="Helical" evidence="2">
    <location>
        <begin position="116"/>
        <end position="133"/>
    </location>
</feature>
<feature type="domain" description="Acyltransferase 3" evidence="3">
    <location>
        <begin position="4"/>
        <end position="281"/>
    </location>
</feature>
<evidence type="ECO:0000313" key="4">
    <source>
        <dbReference type="EMBL" id="GFJ92970.1"/>
    </source>
</evidence>
<evidence type="ECO:0000256" key="2">
    <source>
        <dbReference type="SAM" id="Phobius"/>
    </source>
</evidence>
<feature type="transmembrane region" description="Helical" evidence="2">
    <location>
        <begin position="310"/>
        <end position="329"/>
    </location>
</feature>
<accession>A0A6V8LBG9</accession>
<keyword evidence="2" id="KW-0472">Membrane</keyword>
<feature type="transmembrane region" description="Helical" evidence="2">
    <location>
        <begin position="231"/>
        <end position="251"/>
    </location>
</feature>
<evidence type="ECO:0000259" key="3">
    <source>
        <dbReference type="Pfam" id="PF01757"/>
    </source>
</evidence>
<keyword evidence="4" id="KW-0808">Transferase</keyword>
<gene>
    <name evidence="4" type="ORF">Prum_066120</name>
</gene>
<feature type="region of interest" description="Disordered" evidence="1">
    <location>
        <begin position="332"/>
        <end position="379"/>
    </location>
</feature>
<comment type="caution">
    <text evidence="4">The sequence shown here is derived from an EMBL/GenBank/DDBJ whole genome shotgun (WGS) entry which is preliminary data.</text>
</comment>
<dbReference type="InterPro" id="IPR002656">
    <property type="entry name" value="Acyl_transf_3_dom"/>
</dbReference>
<keyword evidence="2" id="KW-0812">Transmembrane</keyword>
<evidence type="ECO:0000313" key="5">
    <source>
        <dbReference type="Proteomes" id="UP000482960"/>
    </source>
</evidence>
<feature type="transmembrane region" description="Helical" evidence="2">
    <location>
        <begin position="50"/>
        <end position="69"/>
    </location>
</feature>
<name>A0A6V8LBG9_9ACTN</name>
<evidence type="ECO:0000256" key="1">
    <source>
        <dbReference type="SAM" id="MobiDB-lite"/>
    </source>
</evidence>
<feature type="transmembrane region" description="Helical" evidence="2">
    <location>
        <begin position="164"/>
        <end position="181"/>
    </location>
</feature>
<dbReference type="RefSeq" id="WP_173079724.1">
    <property type="nucleotide sequence ID" value="NZ_BAABJB010000005.1"/>
</dbReference>
<dbReference type="Pfam" id="PF01757">
    <property type="entry name" value="Acyl_transf_3"/>
    <property type="match status" value="1"/>
</dbReference>
<feature type="transmembrane region" description="Helical" evidence="2">
    <location>
        <begin position="140"/>
        <end position="158"/>
    </location>
</feature>
<keyword evidence="4" id="KW-0012">Acyltransferase</keyword>
<feature type="compositionally biased region" description="Polar residues" evidence="1">
    <location>
        <begin position="332"/>
        <end position="341"/>
    </location>
</feature>
<dbReference type="AlphaFoldDB" id="A0A6V8LBG9"/>
<sequence>MRDRAIDATRAVAIAGVVLGHWLVTGLVLAPGGDLSQASPLAAMPWLSPATWVLQTLGLFFFAGGYAAARSHTSAPRRLVKLVPPVAGFCALWATVLLAATAAGVPDVTLHTVGKLAISPLWFLLPFAALIALTGPLRWAGLAAVPPAIAVVAVADAGLGSLPLTLVAAWLVPYALGVALATGRLTAHRAGPVLAIGGAAAMAVLVLVLDYPASAVGVPGAGRSNLYPPSLFTLALATAQIGLALLARPWLSRRRTPRLAGLLNRAAMPVYLWHQSALIVVVTGSAWLAGGRALPGLHTTPGDLGWAAARAAWLPAFAVVLVALCRLAGQHTSTNRPSASHGSLGCKMADGSEPGRPLEVIAVRDSDPPSHSRAARQLS</sequence>
<feature type="transmembrane region" description="Helical" evidence="2">
    <location>
        <begin position="81"/>
        <end position="104"/>
    </location>
</feature>
<dbReference type="GO" id="GO:0016747">
    <property type="term" value="F:acyltransferase activity, transferring groups other than amino-acyl groups"/>
    <property type="evidence" value="ECO:0007669"/>
    <property type="project" value="InterPro"/>
</dbReference>
<organism evidence="4 5">
    <name type="scientific">Phytohabitans rumicis</name>
    <dbReference type="NCBI Taxonomy" id="1076125"/>
    <lineage>
        <taxon>Bacteria</taxon>
        <taxon>Bacillati</taxon>
        <taxon>Actinomycetota</taxon>
        <taxon>Actinomycetes</taxon>
        <taxon>Micromonosporales</taxon>
        <taxon>Micromonosporaceae</taxon>
    </lineage>
</organism>
<keyword evidence="5" id="KW-1185">Reference proteome</keyword>
<feature type="transmembrane region" description="Helical" evidence="2">
    <location>
        <begin position="271"/>
        <end position="290"/>
    </location>
</feature>